<keyword evidence="5 7" id="KW-0630">Potassium</keyword>
<keyword evidence="4 7" id="KW-0460">Magnesium</keyword>
<evidence type="ECO:0000256" key="4">
    <source>
        <dbReference type="ARBA" id="ARBA00022842"/>
    </source>
</evidence>
<dbReference type="SUPFAM" id="SSF116878">
    <property type="entry name" value="TrmE connector domain"/>
    <property type="match status" value="1"/>
</dbReference>
<feature type="binding site" evidence="7">
    <location>
        <position position="257"/>
    </location>
    <ligand>
        <name>K(+)</name>
        <dbReference type="ChEBI" id="CHEBI:29103"/>
    </ligand>
</feature>
<feature type="binding site" evidence="7">
    <location>
        <position position="88"/>
    </location>
    <ligand>
        <name>(6S)-5-formyl-5,6,7,8-tetrahydrofolate</name>
        <dbReference type="ChEBI" id="CHEBI:57457"/>
    </ligand>
</feature>
<keyword evidence="6 7" id="KW-0342">GTP-binding</keyword>
<dbReference type="EC" id="3.6.-.-" evidence="7"/>
<protein>
    <recommendedName>
        <fullName evidence="7">tRNA modification GTPase MnmE</fullName>
        <ecNumber evidence="7">3.6.-.-</ecNumber>
    </recommendedName>
</protein>
<evidence type="ECO:0000256" key="8">
    <source>
        <dbReference type="RuleBase" id="RU003313"/>
    </source>
</evidence>
<keyword evidence="7" id="KW-0963">Cytoplasm</keyword>
<sequence>MKYSNPQWDDNIVALATPPGVGAIGVIRLSGPLAIEIVNGLFPSKDLAAQASHTAHVGLLKEGGHAIDEVVVTLFKAPRSYTGENVVEISGHGSPYVLQQIIDACIRGGARLARPGEFTQRAFLQGKLDLAQAEAVADLIAANTAASQKNALHNIRGGFSAELKALREQLITFSALIELELDFSQEDVEFADRSQLYHLVSGAIERVSKLAHSFQLGNVIKNGVSVAIVGKPNAGKSTLLNTLLNENRAIVSEIAGTTRDTIEELLNIDGILFRFIDTAGIREHTTDAIESIGVERSLEKMRQADVVLYLFDATAMPPAELLANKEEFDRNGFRYLMVGNQVDKGEEAVMRERYAASTPLIFISAKQGIHIEVLKERLVDMVLQGQVSTEDTIVTNARHYHALQEMLSSLQDIRSGLDNKIPGDLLALDIRRSLHYLGEITGEVSNEDLLDYIFSKFCIGK</sequence>
<dbReference type="InterPro" id="IPR005225">
    <property type="entry name" value="Small_GTP-bd"/>
</dbReference>
<feature type="binding site" evidence="7">
    <location>
        <position position="233"/>
    </location>
    <ligand>
        <name>K(+)</name>
        <dbReference type="ChEBI" id="CHEBI:29103"/>
    </ligand>
</feature>
<evidence type="ECO:0000313" key="11">
    <source>
        <dbReference type="Proteomes" id="UP000765802"/>
    </source>
</evidence>
<gene>
    <name evidence="7" type="primary">mnmE</name>
    <name evidence="7" type="synonym">trmE</name>
    <name evidence="10" type="ORF">BC349_05620</name>
</gene>
<dbReference type="HAMAP" id="MF_00379">
    <property type="entry name" value="GTPase_MnmE"/>
    <property type="match status" value="1"/>
</dbReference>
<dbReference type="InterPro" id="IPR027266">
    <property type="entry name" value="TrmE/GcvT-like"/>
</dbReference>
<keyword evidence="7" id="KW-0378">Hydrolase</keyword>
<feature type="binding site" evidence="7">
    <location>
        <position position="254"/>
    </location>
    <ligand>
        <name>K(+)</name>
        <dbReference type="ChEBI" id="CHEBI:29103"/>
    </ligand>
</feature>
<feature type="binding site" evidence="7">
    <location>
        <position position="461"/>
    </location>
    <ligand>
        <name>(6S)-5-formyl-5,6,7,8-tetrahydrofolate</name>
        <dbReference type="ChEBI" id="CHEBI:57457"/>
    </ligand>
</feature>
<evidence type="ECO:0000313" key="10">
    <source>
        <dbReference type="EMBL" id="MBC6490433.1"/>
    </source>
</evidence>
<feature type="binding site" evidence="7">
    <location>
        <position position="28"/>
    </location>
    <ligand>
        <name>(6S)-5-formyl-5,6,7,8-tetrahydrofolate</name>
        <dbReference type="ChEBI" id="CHEBI:57457"/>
    </ligand>
</feature>
<dbReference type="PANTHER" id="PTHR42714">
    <property type="entry name" value="TRNA MODIFICATION GTPASE GTPBP3"/>
    <property type="match status" value="1"/>
</dbReference>
<dbReference type="Gene3D" id="1.20.120.430">
    <property type="entry name" value="tRNA modification GTPase MnmE domain 2"/>
    <property type="match status" value="1"/>
</dbReference>
<evidence type="ECO:0000256" key="2">
    <source>
        <dbReference type="ARBA" id="ARBA00022694"/>
    </source>
</evidence>
<keyword evidence="2 7" id="KW-0819">tRNA processing</keyword>
<comment type="similarity">
    <text evidence="1 7 8">Belongs to the TRAFAC class TrmE-Era-EngA-EngB-Septin-like GTPase superfamily. TrmE GTPase family.</text>
</comment>
<feature type="binding site" evidence="7">
    <location>
        <position position="237"/>
    </location>
    <ligand>
        <name>Mg(2+)</name>
        <dbReference type="ChEBI" id="CHEBI:18420"/>
    </ligand>
</feature>
<dbReference type="InterPro" id="IPR031168">
    <property type="entry name" value="G_TrmE"/>
</dbReference>
<dbReference type="NCBIfam" id="TIGR00231">
    <property type="entry name" value="small_GTP"/>
    <property type="match status" value="1"/>
</dbReference>
<evidence type="ECO:0000256" key="3">
    <source>
        <dbReference type="ARBA" id="ARBA00022741"/>
    </source>
</evidence>
<accession>A0ABR7M736</accession>
<reference evidence="10 11" key="1">
    <citation type="submission" date="2016-07" db="EMBL/GenBank/DDBJ databases">
        <title>Genome analysis of Flavihumibacter stibioxidans YS-17.</title>
        <authorList>
            <person name="Shi K."/>
            <person name="Han Y."/>
            <person name="Wang G."/>
        </authorList>
    </citation>
    <scope>NUCLEOTIDE SEQUENCE [LARGE SCALE GENOMIC DNA]</scope>
    <source>
        <strain evidence="10 11">YS-17</strain>
    </source>
</reference>
<dbReference type="Pfam" id="PF01926">
    <property type="entry name" value="MMR_HSR1"/>
    <property type="match status" value="1"/>
</dbReference>
<evidence type="ECO:0000256" key="6">
    <source>
        <dbReference type="ARBA" id="ARBA00023134"/>
    </source>
</evidence>
<dbReference type="NCBIfam" id="NF003661">
    <property type="entry name" value="PRK05291.1-3"/>
    <property type="match status" value="1"/>
</dbReference>
<dbReference type="InterPro" id="IPR027368">
    <property type="entry name" value="MnmE_dom2"/>
</dbReference>
<name>A0ABR7M736_9BACT</name>
<comment type="subunit">
    <text evidence="7">Homodimer. Heterotetramer of two MnmE and two MnmG subunits.</text>
</comment>
<comment type="caution">
    <text evidence="10">The sequence shown here is derived from an EMBL/GenBank/DDBJ whole genome shotgun (WGS) entry which is preliminary data.</text>
</comment>
<feature type="domain" description="TrmE-type G" evidence="9">
    <location>
        <begin position="223"/>
        <end position="383"/>
    </location>
</feature>
<dbReference type="PANTHER" id="PTHR42714:SF2">
    <property type="entry name" value="TRNA MODIFICATION GTPASE GTPBP3, MITOCHONDRIAL"/>
    <property type="match status" value="1"/>
</dbReference>
<keyword evidence="11" id="KW-1185">Reference proteome</keyword>
<comment type="caution">
    <text evidence="7">Lacks conserved residue(s) required for the propagation of feature annotation.</text>
</comment>
<dbReference type="InterPro" id="IPR004520">
    <property type="entry name" value="GTPase_MnmE"/>
</dbReference>
<dbReference type="Pfam" id="PF10396">
    <property type="entry name" value="TrmE_N"/>
    <property type="match status" value="1"/>
</dbReference>
<evidence type="ECO:0000256" key="7">
    <source>
        <dbReference type="HAMAP-Rule" id="MF_00379"/>
    </source>
</evidence>
<dbReference type="InterPro" id="IPR006073">
    <property type="entry name" value="GTP-bd"/>
</dbReference>
<dbReference type="Proteomes" id="UP000765802">
    <property type="component" value="Unassembled WGS sequence"/>
</dbReference>
<dbReference type="CDD" id="cd14858">
    <property type="entry name" value="TrmE_N"/>
    <property type="match status" value="1"/>
</dbReference>
<feature type="binding site" evidence="7">
    <location>
        <position position="252"/>
    </location>
    <ligand>
        <name>K(+)</name>
        <dbReference type="ChEBI" id="CHEBI:29103"/>
    </ligand>
</feature>
<dbReference type="CDD" id="cd04164">
    <property type="entry name" value="trmE"/>
    <property type="match status" value="1"/>
</dbReference>
<comment type="function">
    <text evidence="7">Exhibits a very high intrinsic GTPase hydrolysis rate. Involved in the addition of a carboxymethylaminomethyl (cmnm) group at the wobble position (U34) of certain tRNAs, forming tRNA-cmnm(5)s(2)U34.</text>
</comment>
<dbReference type="PROSITE" id="PS51709">
    <property type="entry name" value="G_TRME"/>
    <property type="match status" value="1"/>
</dbReference>
<keyword evidence="7" id="KW-0479">Metal-binding</keyword>
<feature type="binding site" evidence="7">
    <location>
        <begin position="252"/>
        <end position="258"/>
    </location>
    <ligand>
        <name>GTP</name>
        <dbReference type="ChEBI" id="CHEBI:37565"/>
    </ligand>
</feature>
<feature type="binding site" evidence="7">
    <location>
        <begin position="233"/>
        <end position="238"/>
    </location>
    <ligand>
        <name>GTP</name>
        <dbReference type="ChEBI" id="CHEBI:37565"/>
    </ligand>
</feature>
<dbReference type="NCBIfam" id="TIGR00450">
    <property type="entry name" value="mnmE_trmE_thdF"/>
    <property type="match status" value="1"/>
</dbReference>
<feature type="binding site" evidence="7">
    <location>
        <begin position="277"/>
        <end position="280"/>
    </location>
    <ligand>
        <name>GTP</name>
        <dbReference type="ChEBI" id="CHEBI:37565"/>
    </ligand>
</feature>
<dbReference type="SUPFAM" id="SSF52540">
    <property type="entry name" value="P-loop containing nucleoside triphosphate hydrolases"/>
    <property type="match status" value="1"/>
</dbReference>
<feature type="binding site" evidence="7">
    <location>
        <position position="127"/>
    </location>
    <ligand>
        <name>(6S)-5-formyl-5,6,7,8-tetrahydrofolate</name>
        <dbReference type="ChEBI" id="CHEBI:57457"/>
    </ligand>
</feature>
<dbReference type="InterPro" id="IPR027417">
    <property type="entry name" value="P-loop_NTPase"/>
</dbReference>
<evidence type="ECO:0000256" key="5">
    <source>
        <dbReference type="ARBA" id="ARBA00022958"/>
    </source>
</evidence>
<dbReference type="Gene3D" id="3.40.50.300">
    <property type="entry name" value="P-loop containing nucleotide triphosphate hydrolases"/>
    <property type="match status" value="1"/>
</dbReference>
<dbReference type="PRINTS" id="PR00326">
    <property type="entry name" value="GTP1OBG"/>
</dbReference>
<dbReference type="Pfam" id="PF12631">
    <property type="entry name" value="MnmE_helical"/>
    <property type="match status" value="1"/>
</dbReference>
<evidence type="ECO:0000256" key="1">
    <source>
        <dbReference type="ARBA" id="ARBA00011043"/>
    </source>
</evidence>
<dbReference type="Gene3D" id="3.30.1360.120">
    <property type="entry name" value="Probable tRNA modification gtpase trme, domain 1"/>
    <property type="match status" value="1"/>
</dbReference>
<comment type="cofactor">
    <cofactor evidence="7">
        <name>K(+)</name>
        <dbReference type="ChEBI" id="CHEBI:29103"/>
    </cofactor>
    <text evidence="7">Binds 1 potassium ion per subunit.</text>
</comment>
<dbReference type="RefSeq" id="WP_187255734.1">
    <property type="nucleotide sequence ID" value="NZ_JBHULF010000006.1"/>
</dbReference>
<dbReference type="InterPro" id="IPR025867">
    <property type="entry name" value="MnmE_helical"/>
</dbReference>
<feature type="binding site" evidence="7">
    <location>
        <position position="258"/>
    </location>
    <ligand>
        <name>Mg(2+)</name>
        <dbReference type="ChEBI" id="CHEBI:18420"/>
    </ligand>
</feature>
<dbReference type="EMBL" id="MBUA01000001">
    <property type="protein sequence ID" value="MBC6490433.1"/>
    <property type="molecule type" value="Genomic_DNA"/>
</dbReference>
<evidence type="ECO:0000259" key="9">
    <source>
        <dbReference type="PROSITE" id="PS51709"/>
    </source>
</evidence>
<dbReference type="InterPro" id="IPR018948">
    <property type="entry name" value="GTP-bd_TrmE_N"/>
</dbReference>
<proteinExistence type="inferred from homology"/>
<comment type="subcellular location">
    <subcellularLocation>
        <location evidence="7">Cytoplasm</location>
    </subcellularLocation>
</comment>
<keyword evidence="3 7" id="KW-0547">Nucleotide-binding</keyword>
<organism evidence="10 11">
    <name type="scientific">Flavihumibacter stibioxidans</name>
    <dbReference type="NCBI Taxonomy" id="1834163"/>
    <lineage>
        <taxon>Bacteria</taxon>
        <taxon>Pseudomonadati</taxon>
        <taxon>Bacteroidota</taxon>
        <taxon>Chitinophagia</taxon>
        <taxon>Chitinophagales</taxon>
        <taxon>Chitinophagaceae</taxon>
        <taxon>Flavihumibacter</taxon>
    </lineage>
</organism>